<evidence type="ECO:0000313" key="2">
    <source>
        <dbReference type="Proteomes" id="UP001055153"/>
    </source>
</evidence>
<organism evidence="1 2">
    <name type="scientific">Methylobacterium isbiliense</name>
    <dbReference type="NCBI Taxonomy" id="315478"/>
    <lineage>
        <taxon>Bacteria</taxon>
        <taxon>Pseudomonadati</taxon>
        <taxon>Pseudomonadota</taxon>
        <taxon>Alphaproteobacteria</taxon>
        <taxon>Hyphomicrobiales</taxon>
        <taxon>Methylobacteriaceae</taxon>
        <taxon>Methylobacterium</taxon>
    </lineage>
</organism>
<dbReference type="RefSeq" id="WP_238235573.1">
    <property type="nucleotide sequence ID" value="NZ_BPQQ01000031.1"/>
</dbReference>
<dbReference type="Proteomes" id="UP001055153">
    <property type="component" value="Unassembled WGS sequence"/>
</dbReference>
<evidence type="ECO:0000313" key="1">
    <source>
        <dbReference type="EMBL" id="GJE00705.1"/>
    </source>
</evidence>
<reference evidence="1" key="2">
    <citation type="submission" date="2021-08" db="EMBL/GenBank/DDBJ databases">
        <authorList>
            <person name="Tani A."/>
            <person name="Ola A."/>
            <person name="Ogura Y."/>
            <person name="Katsura K."/>
            <person name="Hayashi T."/>
        </authorList>
    </citation>
    <scope>NUCLEOTIDE SEQUENCE</scope>
    <source>
        <strain evidence="1">DSM 17168</strain>
    </source>
</reference>
<dbReference type="InterPro" id="IPR001387">
    <property type="entry name" value="Cro/C1-type_HTH"/>
</dbReference>
<comment type="caution">
    <text evidence="1">The sequence shown here is derived from an EMBL/GenBank/DDBJ whole genome shotgun (WGS) entry which is preliminary data.</text>
</comment>
<gene>
    <name evidence="1" type="ORF">GMJLKIPL_2631</name>
</gene>
<dbReference type="InterPro" id="IPR010982">
    <property type="entry name" value="Lambda_DNA-bd_dom_sf"/>
</dbReference>
<protein>
    <recommendedName>
        <fullName evidence="3">HTH cro/C1-type domain-containing protein</fullName>
    </recommendedName>
</protein>
<reference evidence="1" key="1">
    <citation type="journal article" date="2021" name="Front. Microbiol.">
        <title>Comprehensive Comparative Genomics and Phenotyping of Methylobacterium Species.</title>
        <authorList>
            <person name="Alessa O."/>
            <person name="Ogura Y."/>
            <person name="Fujitani Y."/>
            <person name="Takami H."/>
            <person name="Hayashi T."/>
            <person name="Sahin N."/>
            <person name="Tani A."/>
        </authorList>
    </citation>
    <scope>NUCLEOTIDE SEQUENCE</scope>
    <source>
        <strain evidence="1">DSM 17168</strain>
    </source>
</reference>
<sequence length="149" mass="15738">MLANPTYYMPPDRQAAVEQLLMEICGAIGSFVAQIAERNEAGYDRASGESDATWEPAGITMRPAITDLGAVVCGHHLRAGRALIDWSMTDLAKASGLSLSTVRRLEQDAESVLACNRRLAAEALQEAGIGFLPLSNGAVAVVKLADAVP</sequence>
<proteinExistence type="predicted"/>
<dbReference type="SUPFAM" id="SSF47413">
    <property type="entry name" value="lambda repressor-like DNA-binding domains"/>
    <property type="match status" value="1"/>
</dbReference>
<dbReference type="CDD" id="cd00093">
    <property type="entry name" value="HTH_XRE"/>
    <property type="match status" value="1"/>
</dbReference>
<evidence type="ECO:0008006" key="3">
    <source>
        <dbReference type="Google" id="ProtNLM"/>
    </source>
</evidence>
<name>A0ABQ4SC12_9HYPH</name>
<dbReference type="Gene3D" id="1.10.260.40">
    <property type="entry name" value="lambda repressor-like DNA-binding domains"/>
    <property type="match status" value="1"/>
</dbReference>
<keyword evidence="2" id="KW-1185">Reference proteome</keyword>
<dbReference type="EMBL" id="BPQQ01000031">
    <property type="protein sequence ID" value="GJE00705.1"/>
    <property type="molecule type" value="Genomic_DNA"/>
</dbReference>
<accession>A0ABQ4SC12</accession>